<evidence type="ECO:0000256" key="2">
    <source>
        <dbReference type="ARBA" id="ARBA00022448"/>
    </source>
</evidence>
<keyword evidence="10" id="KW-1185">Reference proteome</keyword>
<dbReference type="AlphaFoldDB" id="A0A7G5C7I1"/>
<proteinExistence type="inferred from homology"/>
<dbReference type="Proteomes" id="UP000515679">
    <property type="component" value="Chromosome"/>
</dbReference>
<dbReference type="InterPro" id="IPR035906">
    <property type="entry name" value="MetI-like_sf"/>
</dbReference>
<evidence type="ECO:0000256" key="1">
    <source>
        <dbReference type="ARBA" id="ARBA00004651"/>
    </source>
</evidence>
<feature type="transmembrane region" description="Helical" evidence="7">
    <location>
        <begin position="123"/>
        <end position="142"/>
    </location>
</feature>
<comment type="similarity">
    <text evidence="7">Belongs to the binding-protein-dependent transport system permease family.</text>
</comment>
<feature type="transmembrane region" description="Helical" evidence="7">
    <location>
        <begin position="248"/>
        <end position="267"/>
    </location>
</feature>
<dbReference type="GO" id="GO:0005886">
    <property type="term" value="C:plasma membrane"/>
    <property type="evidence" value="ECO:0007669"/>
    <property type="project" value="UniProtKB-SubCell"/>
</dbReference>
<dbReference type="PANTHER" id="PTHR43744:SF9">
    <property type="entry name" value="POLYGALACTURONAN_RHAMNOGALACTURONAN TRANSPORT SYSTEM PERMEASE PROTEIN YTCP"/>
    <property type="match status" value="1"/>
</dbReference>
<name>A0A7G5C7I1_9BACL</name>
<feature type="transmembrane region" description="Helical" evidence="7">
    <location>
        <begin position="168"/>
        <end position="193"/>
    </location>
</feature>
<gene>
    <name evidence="9" type="ORF">FPL14_24465</name>
</gene>
<dbReference type="EMBL" id="CP041969">
    <property type="protein sequence ID" value="QMV45165.1"/>
    <property type="molecule type" value="Genomic_DNA"/>
</dbReference>
<evidence type="ECO:0000256" key="6">
    <source>
        <dbReference type="ARBA" id="ARBA00023136"/>
    </source>
</evidence>
<feature type="transmembrane region" description="Helical" evidence="7">
    <location>
        <begin position="93"/>
        <end position="117"/>
    </location>
</feature>
<feature type="transmembrane region" description="Helical" evidence="7">
    <location>
        <begin position="57"/>
        <end position="81"/>
    </location>
</feature>
<evidence type="ECO:0000313" key="9">
    <source>
        <dbReference type="EMBL" id="QMV45165.1"/>
    </source>
</evidence>
<keyword evidence="3" id="KW-1003">Cell membrane</keyword>
<dbReference type="KEGG" id="cchl:FPL14_24465"/>
<feature type="domain" description="ABC transmembrane type-1" evidence="8">
    <location>
        <begin position="57"/>
        <end position="267"/>
    </location>
</feature>
<reference evidence="9 10" key="1">
    <citation type="submission" date="2019-07" db="EMBL/GenBank/DDBJ databases">
        <authorList>
            <person name="Kim J.K."/>
            <person name="Cheong H.-M."/>
            <person name="Choi Y."/>
            <person name="Hwang K.J."/>
            <person name="Lee S."/>
            <person name="Choi C."/>
        </authorList>
    </citation>
    <scope>NUCLEOTIDE SEQUENCE [LARGE SCALE GENOMIC DNA]</scope>
    <source>
        <strain evidence="9 10">KS 22</strain>
    </source>
</reference>
<dbReference type="CDD" id="cd06261">
    <property type="entry name" value="TM_PBP2"/>
    <property type="match status" value="1"/>
</dbReference>
<accession>A0A7G5C7I1</accession>
<evidence type="ECO:0000256" key="5">
    <source>
        <dbReference type="ARBA" id="ARBA00022989"/>
    </source>
</evidence>
<dbReference type="InterPro" id="IPR000515">
    <property type="entry name" value="MetI-like"/>
</dbReference>
<dbReference type="Gene3D" id="1.10.3720.10">
    <property type="entry name" value="MetI-like"/>
    <property type="match status" value="1"/>
</dbReference>
<evidence type="ECO:0000313" key="10">
    <source>
        <dbReference type="Proteomes" id="UP000515679"/>
    </source>
</evidence>
<evidence type="ECO:0000256" key="7">
    <source>
        <dbReference type="RuleBase" id="RU363032"/>
    </source>
</evidence>
<evidence type="ECO:0000259" key="8">
    <source>
        <dbReference type="PROSITE" id="PS50928"/>
    </source>
</evidence>
<evidence type="ECO:0000256" key="3">
    <source>
        <dbReference type="ARBA" id="ARBA00022475"/>
    </source>
</evidence>
<dbReference type="SUPFAM" id="SSF161098">
    <property type="entry name" value="MetI-like"/>
    <property type="match status" value="1"/>
</dbReference>
<keyword evidence="4 7" id="KW-0812">Transmembrane</keyword>
<evidence type="ECO:0000256" key="4">
    <source>
        <dbReference type="ARBA" id="ARBA00022692"/>
    </source>
</evidence>
<dbReference type="GO" id="GO:0055085">
    <property type="term" value="P:transmembrane transport"/>
    <property type="evidence" value="ECO:0007669"/>
    <property type="project" value="InterPro"/>
</dbReference>
<keyword evidence="6 7" id="KW-0472">Membrane</keyword>
<comment type="subcellular location">
    <subcellularLocation>
        <location evidence="1 7">Cell membrane</location>
        <topology evidence="1 7">Multi-pass membrane protein</topology>
    </subcellularLocation>
</comment>
<organism evidence="9 10">
    <name type="scientific">Cohnella cholangitidis</name>
    <dbReference type="NCBI Taxonomy" id="2598458"/>
    <lineage>
        <taxon>Bacteria</taxon>
        <taxon>Bacillati</taxon>
        <taxon>Bacillota</taxon>
        <taxon>Bacilli</taxon>
        <taxon>Bacillales</taxon>
        <taxon>Paenibacillaceae</taxon>
        <taxon>Cohnella</taxon>
    </lineage>
</organism>
<protein>
    <submittedName>
        <fullName evidence="9">Carbohydrate ABC transporter permease</fullName>
    </submittedName>
</protein>
<sequence>MSILAFLAIAPFILLVISSFTDEVTAVRDGYSFFPEKFSIEAYKYIASEWGTLGTGYMVTIFVTCIGTFVGVTIAGLLGYVLSIKELPGRSILLFLVVFTMLFHGGAIATYIIYTQIFHLKNTIWGLIIPGLLLNGYFVMMFRTYFENSIPKALLESAKLDGASEIRIFFRIVFPISMPIVATVGVSYVLIYWNDWINGMYYLTFDSKLQSIQTILNNMNENINFLKNNDLGETSARLQTVELPTTTVRMALAVIGILPILCVFPLIQKWLVRGVTMGALKE</sequence>
<keyword evidence="5 7" id="KW-1133">Transmembrane helix</keyword>
<dbReference type="PANTHER" id="PTHR43744">
    <property type="entry name" value="ABC TRANSPORTER PERMEASE PROTEIN MG189-RELATED-RELATED"/>
    <property type="match status" value="1"/>
</dbReference>
<keyword evidence="2 7" id="KW-0813">Transport</keyword>
<dbReference type="PROSITE" id="PS50928">
    <property type="entry name" value="ABC_TM1"/>
    <property type="match status" value="1"/>
</dbReference>
<dbReference type="Pfam" id="PF00528">
    <property type="entry name" value="BPD_transp_1"/>
    <property type="match status" value="1"/>
</dbReference>